<feature type="domain" description="Lipoprotein LpqB N-terminal" evidence="5">
    <location>
        <begin position="67"/>
        <end position="178"/>
    </location>
</feature>
<dbReference type="AlphaFoldDB" id="A0A0X3V0E7"/>
<feature type="domain" description="Lipoprotein LpqB C-terminal" evidence="4">
    <location>
        <begin position="340"/>
        <end position="546"/>
    </location>
</feature>
<protein>
    <submittedName>
        <fullName evidence="6">Uncharacterized protein</fullName>
    </submittedName>
</protein>
<dbReference type="Proteomes" id="UP000053244">
    <property type="component" value="Unassembled WGS sequence"/>
</dbReference>
<dbReference type="SUPFAM" id="SSF75011">
    <property type="entry name" value="3-carboxy-cis,cis-mucoante lactonizing enzyme"/>
    <property type="match status" value="1"/>
</dbReference>
<comment type="caution">
    <text evidence="6">The sequence shown here is derived from an EMBL/GenBank/DDBJ whole genome shotgun (WGS) entry which is preliminary data.</text>
</comment>
<sequence>MRLRTTGPITLPAVVALVALLTAGCGIPDATGVKDVGPGPSTGISSGDDRAPGEVSREDVLNDRALFVENYLKAAAGDPESALARARKFMTPEAARAFKPTGTALRVIRLVETPLNTPGQDVVGLTYEQVGTLDKFGLLEPATEIRRDTYEIRVGTMPGKDGYFITEAPPALLISDAALDRFYEQQAIYFWNTDYTALVPDVRYMPKAVPPEQRPNAILTWLLNGPAPWLSVSDLPEGTALNGKVPAVSENRLQVNLSGPLPSTDAALALDRLRRQLQWSLRPLLPGELDLKIGHQDSQAYSGNDYLSSNPADRLVADPERFVIYGGKIRRITGTPKSVEAVPVLDPDENKDIQSAGISTSAQYAFAAVVVKDGKNQALRVAGGPLGQQVPLQPITGLSGSLGPPTWAITGDAADDAIGLIAANGHLYSFPSGKGAAQQIPWTGPGTKITSVAVAPDGRRMALVVDGKLYRASLSTSGDTPALGTPQQIRPADLSSVTAVAFNSEGWLTVAGLRSKDLRVTIVDVSIDGALQSPRLSDLGDKPVTALSVYPANPKDASPLTGRAFSLAISYTAEDKAWEVLSTAGPIGVDKLAGPPGNQPAGMVPTAPFYLE</sequence>
<dbReference type="PROSITE" id="PS51257">
    <property type="entry name" value="PROKAR_LIPOPROTEIN"/>
    <property type="match status" value="1"/>
</dbReference>
<evidence type="ECO:0000313" key="6">
    <source>
        <dbReference type="EMBL" id="KUL36726.1"/>
    </source>
</evidence>
<reference evidence="6 7" key="1">
    <citation type="submission" date="2015-10" db="EMBL/GenBank/DDBJ databases">
        <authorList>
            <person name="Gilbert D.G."/>
        </authorList>
    </citation>
    <scope>NUCLEOTIDE SEQUENCE [LARGE SCALE GENOMIC DNA]</scope>
    <source>
        <strain evidence="6 7">NRRL B-16712</strain>
    </source>
</reference>
<keyword evidence="2" id="KW-0732">Signal</keyword>
<dbReference type="InterPro" id="IPR018910">
    <property type="entry name" value="LpqB_C"/>
</dbReference>
<feature type="domain" description="GerMN" evidence="3">
    <location>
        <begin position="188"/>
        <end position="282"/>
    </location>
</feature>
<feature type="region of interest" description="Disordered" evidence="1">
    <location>
        <begin position="31"/>
        <end position="54"/>
    </location>
</feature>
<evidence type="ECO:0000256" key="2">
    <source>
        <dbReference type="SAM" id="SignalP"/>
    </source>
</evidence>
<evidence type="ECO:0000259" key="4">
    <source>
        <dbReference type="Pfam" id="PF10647"/>
    </source>
</evidence>
<accession>A0A0X3V0E7</accession>
<dbReference type="RefSeq" id="WP_067688942.1">
    <property type="nucleotide sequence ID" value="NZ_LLZH01000085.1"/>
</dbReference>
<proteinExistence type="predicted"/>
<dbReference type="OrthoDB" id="5172668at2"/>
<feature type="chain" id="PRO_5038421088" evidence="2">
    <location>
        <begin position="24"/>
        <end position="612"/>
    </location>
</feature>
<dbReference type="InterPro" id="IPR019606">
    <property type="entry name" value="GerMN"/>
</dbReference>
<dbReference type="Pfam" id="PF10646">
    <property type="entry name" value="Germane"/>
    <property type="match status" value="1"/>
</dbReference>
<keyword evidence="7" id="KW-1185">Reference proteome</keyword>
<name>A0A0X3V0E7_9ACTN</name>
<dbReference type="Pfam" id="PF25976">
    <property type="entry name" value="LpqB_N"/>
    <property type="match status" value="1"/>
</dbReference>
<dbReference type="EMBL" id="LLZH01000085">
    <property type="protein sequence ID" value="KUL36726.1"/>
    <property type="molecule type" value="Genomic_DNA"/>
</dbReference>
<dbReference type="Pfam" id="PF10647">
    <property type="entry name" value="Gmad1"/>
    <property type="match status" value="1"/>
</dbReference>
<dbReference type="InterPro" id="IPR059026">
    <property type="entry name" value="LpqB_N"/>
</dbReference>
<evidence type="ECO:0000256" key="1">
    <source>
        <dbReference type="SAM" id="MobiDB-lite"/>
    </source>
</evidence>
<evidence type="ECO:0000259" key="3">
    <source>
        <dbReference type="Pfam" id="PF10646"/>
    </source>
</evidence>
<gene>
    <name evidence="6" type="ORF">ADL15_12910</name>
</gene>
<organism evidence="6 7">
    <name type="scientific">Actinoplanes awajinensis subsp. mycoplanecinus</name>
    <dbReference type="NCBI Taxonomy" id="135947"/>
    <lineage>
        <taxon>Bacteria</taxon>
        <taxon>Bacillati</taxon>
        <taxon>Actinomycetota</taxon>
        <taxon>Actinomycetes</taxon>
        <taxon>Micromonosporales</taxon>
        <taxon>Micromonosporaceae</taxon>
        <taxon>Actinoplanes</taxon>
    </lineage>
</organism>
<evidence type="ECO:0000259" key="5">
    <source>
        <dbReference type="Pfam" id="PF25976"/>
    </source>
</evidence>
<evidence type="ECO:0000313" key="7">
    <source>
        <dbReference type="Proteomes" id="UP000053244"/>
    </source>
</evidence>
<feature type="signal peptide" evidence="2">
    <location>
        <begin position="1"/>
        <end position="23"/>
    </location>
</feature>